<name>A0ABQ6E4Y6_9GAMM</name>
<evidence type="ECO:0000259" key="1">
    <source>
        <dbReference type="PROSITE" id="PS51186"/>
    </source>
</evidence>
<reference evidence="3" key="1">
    <citation type="journal article" date="2019" name="Int. J. Syst. Evol. Microbiol.">
        <title>The Global Catalogue of Microorganisms (GCM) 10K type strain sequencing project: providing services to taxonomists for standard genome sequencing and annotation.</title>
        <authorList>
            <consortium name="The Broad Institute Genomics Platform"/>
            <consortium name="The Broad Institute Genome Sequencing Center for Infectious Disease"/>
            <person name="Wu L."/>
            <person name="Ma J."/>
        </authorList>
    </citation>
    <scope>NUCLEOTIDE SEQUENCE [LARGE SCALE GENOMIC DNA]</scope>
    <source>
        <strain evidence="3">NBRC 103166</strain>
    </source>
</reference>
<dbReference type="PROSITE" id="PS51186">
    <property type="entry name" value="GNAT"/>
    <property type="match status" value="1"/>
</dbReference>
<comment type="caution">
    <text evidence="2">The sequence shown here is derived from an EMBL/GenBank/DDBJ whole genome shotgun (WGS) entry which is preliminary data.</text>
</comment>
<keyword evidence="3" id="KW-1185">Reference proteome</keyword>
<sequence>MSEISEIELKSCPENSPYWRDIERLFQSEWADFKLSDNYLKDGYAKQSSLPPVLIALNKGEVIGGLSYSLYLEPHKSSEVIWVNSVFVVQQWRGQGIASQLLERAVQQLSNNVQHRLYAYTNIPALYTSLGWFVVDIDSEPGHQVMSIAL</sequence>
<gene>
    <name evidence="2" type="ORF">GCM10007916_31260</name>
</gene>
<dbReference type="Gene3D" id="3.40.630.30">
    <property type="match status" value="1"/>
</dbReference>
<dbReference type="InterPro" id="IPR016181">
    <property type="entry name" value="Acyl_CoA_acyltransferase"/>
</dbReference>
<organism evidence="2 3">
    <name type="scientific">Psychromonas marina</name>
    <dbReference type="NCBI Taxonomy" id="88364"/>
    <lineage>
        <taxon>Bacteria</taxon>
        <taxon>Pseudomonadati</taxon>
        <taxon>Pseudomonadota</taxon>
        <taxon>Gammaproteobacteria</taxon>
        <taxon>Alteromonadales</taxon>
        <taxon>Psychromonadaceae</taxon>
        <taxon>Psychromonas</taxon>
    </lineage>
</organism>
<accession>A0ABQ6E4Y6</accession>
<protein>
    <recommendedName>
        <fullName evidence="1">N-acetyltransferase domain-containing protein</fullName>
    </recommendedName>
</protein>
<feature type="domain" description="N-acetyltransferase" evidence="1">
    <location>
        <begin position="7"/>
        <end position="150"/>
    </location>
</feature>
<dbReference type="Proteomes" id="UP001157353">
    <property type="component" value="Unassembled WGS sequence"/>
</dbReference>
<evidence type="ECO:0000313" key="3">
    <source>
        <dbReference type="Proteomes" id="UP001157353"/>
    </source>
</evidence>
<dbReference type="EMBL" id="BSPQ01000018">
    <property type="protein sequence ID" value="GLS92056.1"/>
    <property type="molecule type" value="Genomic_DNA"/>
</dbReference>
<proteinExistence type="predicted"/>
<dbReference type="RefSeq" id="WP_284205152.1">
    <property type="nucleotide sequence ID" value="NZ_BSPQ01000018.1"/>
</dbReference>
<dbReference type="InterPro" id="IPR000182">
    <property type="entry name" value="GNAT_dom"/>
</dbReference>
<evidence type="ECO:0000313" key="2">
    <source>
        <dbReference type="EMBL" id="GLS92056.1"/>
    </source>
</evidence>
<dbReference type="SUPFAM" id="SSF55729">
    <property type="entry name" value="Acyl-CoA N-acyltransferases (Nat)"/>
    <property type="match status" value="1"/>
</dbReference>
<dbReference type="CDD" id="cd04301">
    <property type="entry name" value="NAT_SF"/>
    <property type="match status" value="1"/>
</dbReference>
<dbReference type="Pfam" id="PF00583">
    <property type="entry name" value="Acetyltransf_1"/>
    <property type="match status" value="1"/>
</dbReference>